<dbReference type="STRING" id="929556.Solca_3704"/>
<dbReference type="Pfam" id="PF12771">
    <property type="entry name" value="SusD-like_2"/>
    <property type="match status" value="1"/>
</dbReference>
<dbReference type="OrthoDB" id="9766256at2"/>
<dbReference type="RefSeq" id="WP_014681928.1">
    <property type="nucleotide sequence ID" value="NC_017770.1"/>
</dbReference>
<proteinExistence type="predicted"/>
<evidence type="ECO:0008006" key="3">
    <source>
        <dbReference type="Google" id="ProtNLM"/>
    </source>
</evidence>
<dbReference type="EMBL" id="CP003349">
    <property type="protein sequence ID" value="AFD08705.1"/>
    <property type="molecule type" value="Genomic_DNA"/>
</dbReference>
<dbReference type="InterPro" id="IPR011990">
    <property type="entry name" value="TPR-like_helical_dom_sf"/>
</dbReference>
<protein>
    <recommendedName>
        <fullName evidence="3">Starch-binding associating with outer membrane</fullName>
    </recommendedName>
</protein>
<dbReference type="InterPro" id="IPR041662">
    <property type="entry name" value="SusD-like_2"/>
</dbReference>
<sequence>MKISFNYKHIFLATATLFLVSCDSLLDINEDPNNPPIEQATPEVLFPAAVMSSAGMIGGQLTIVGGIWSQYWAQSSFSNQYKEIDSYNLTRINEEVNLPYEELMAGALADYQLSIQKSLERSDWRYYLMSVVMKAYTFQVVADLYDQVPYSQAFQGAGNLQPKFDDGYSIYVASLAQIDDALSKDFKSQPLDAAQQKSDFVFGGDMDKWEQFANTLKLKMYLRMVNAKPAEAEAGIRALYQADASFLSEGAGVTAFEDIPNKSNPFYEFNIRRLNTTTNIRASITFVSWLTLHKDPRAVSYFGNANPIGIHQGDFNATVQEQPTYGNASVFVQHATDPVWFISAAESNLMQAEALERYFGGAGAKDKYDTGVTEAFAELGLTPGTLLTGDYAYPTGTFEQKLEAIIVQKWAAFPGSHALEAFFEQSRTGYPRISPVYSTDPRYLGEDRQGQWVYAKNGFTQGRFPKRLVFPDYEQTRNSNTPAEVPIYTNVWWAKQ</sequence>
<keyword evidence="2" id="KW-1185">Reference proteome</keyword>
<dbReference type="AlphaFoldDB" id="H8KLX7"/>
<organism evidence="1 2">
    <name type="scientific">Solitalea canadensis (strain ATCC 29591 / DSM 3403 / JCM 21819 / LMG 8368 / NBRC 15130 / NCIMB 12057 / USAM 9D)</name>
    <name type="common">Flexibacter canadensis</name>
    <dbReference type="NCBI Taxonomy" id="929556"/>
    <lineage>
        <taxon>Bacteria</taxon>
        <taxon>Pseudomonadati</taxon>
        <taxon>Bacteroidota</taxon>
        <taxon>Sphingobacteriia</taxon>
        <taxon>Sphingobacteriales</taxon>
        <taxon>Sphingobacteriaceae</taxon>
        <taxon>Solitalea</taxon>
    </lineage>
</organism>
<evidence type="ECO:0000313" key="2">
    <source>
        <dbReference type="Proteomes" id="UP000007590"/>
    </source>
</evidence>
<dbReference type="KEGG" id="scn:Solca_3704"/>
<evidence type="ECO:0000313" key="1">
    <source>
        <dbReference type="EMBL" id="AFD08705.1"/>
    </source>
</evidence>
<dbReference type="eggNOG" id="COG0521">
    <property type="taxonomic scope" value="Bacteria"/>
</dbReference>
<dbReference type="Proteomes" id="UP000007590">
    <property type="component" value="Chromosome"/>
</dbReference>
<dbReference type="PROSITE" id="PS51257">
    <property type="entry name" value="PROKAR_LIPOPROTEIN"/>
    <property type="match status" value="1"/>
</dbReference>
<name>H8KLX7_SOLCM</name>
<dbReference type="SUPFAM" id="SSF48452">
    <property type="entry name" value="TPR-like"/>
    <property type="match status" value="1"/>
</dbReference>
<dbReference type="HOGENOM" id="CLU_025928_1_0_10"/>
<accession>H8KLX7</accession>
<reference evidence="1" key="1">
    <citation type="submission" date="2012-02" db="EMBL/GenBank/DDBJ databases">
        <title>The complete genome of Solitalea canadensis DSM 3403.</title>
        <authorList>
            <consortium name="US DOE Joint Genome Institute (JGI-PGF)"/>
            <person name="Lucas S."/>
            <person name="Copeland A."/>
            <person name="Lapidus A."/>
            <person name="Glavina del Rio T."/>
            <person name="Dalin E."/>
            <person name="Tice H."/>
            <person name="Bruce D."/>
            <person name="Goodwin L."/>
            <person name="Pitluck S."/>
            <person name="Peters L."/>
            <person name="Ovchinnikova G."/>
            <person name="Lu M."/>
            <person name="Kyrpides N."/>
            <person name="Mavromatis K."/>
            <person name="Ivanova N."/>
            <person name="Brettin T."/>
            <person name="Detter J.C."/>
            <person name="Han C."/>
            <person name="Larimer F."/>
            <person name="Land M."/>
            <person name="Hauser L."/>
            <person name="Markowitz V."/>
            <person name="Cheng J.-F."/>
            <person name="Hugenholtz P."/>
            <person name="Woyke T."/>
            <person name="Wu D."/>
            <person name="Spring S."/>
            <person name="Schroeder M."/>
            <person name="Kopitz M."/>
            <person name="Brambilla E."/>
            <person name="Klenk H.-P."/>
            <person name="Eisen J.A."/>
        </authorList>
    </citation>
    <scope>NUCLEOTIDE SEQUENCE</scope>
    <source>
        <strain evidence="1">DSM 3403</strain>
    </source>
</reference>
<dbReference type="Gene3D" id="1.25.40.390">
    <property type="match status" value="1"/>
</dbReference>
<gene>
    <name evidence="1" type="ordered locus">Solca_3704</name>
</gene>